<dbReference type="Proteomes" id="UP000000377">
    <property type="component" value="Chromosome"/>
</dbReference>
<dbReference type="STRING" id="749414.SBI_09569"/>
<evidence type="ECO:0000256" key="1">
    <source>
        <dbReference type="SAM" id="MobiDB-lite"/>
    </source>
</evidence>
<dbReference type="KEGG" id="sbh:SBI_09569"/>
<sequence>MVGFRRRSAVGVIVEHFYLVDGAADSTEAHRAAARMAEFASEGAGRRAGEPDVQRVQVQRVIPDPLGRVRLSAPVPAAMATPSAPSACPATSAAEVAR</sequence>
<proteinExistence type="predicted"/>
<evidence type="ECO:0000313" key="3">
    <source>
        <dbReference type="Proteomes" id="UP000000377"/>
    </source>
</evidence>
<dbReference type="EMBL" id="CP002047">
    <property type="protein sequence ID" value="ADI12687.1"/>
    <property type="molecule type" value="Genomic_DNA"/>
</dbReference>
<gene>
    <name evidence="2" type="ordered locus">SBI_09569</name>
</gene>
<name>D7C9H5_STRBB</name>
<protein>
    <submittedName>
        <fullName evidence="2">Uncharacterized protein</fullName>
    </submittedName>
</protein>
<organism evidence="2 3">
    <name type="scientific">Streptomyces bingchenggensis (strain BCW-1)</name>
    <dbReference type="NCBI Taxonomy" id="749414"/>
    <lineage>
        <taxon>Bacteria</taxon>
        <taxon>Bacillati</taxon>
        <taxon>Actinomycetota</taxon>
        <taxon>Actinomycetes</taxon>
        <taxon>Kitasatosporales</taxon>
        <taxon>Streptomycetaceae</taxon>
        <taxon>Streptomyces</taxon>
    </lineage>
</organism>
<dbReference type="HOGENOM" id="CLU_2332327_0_0_11"/>
<feature type="region of interest" description="Disordered" evidence="1">
    <location>
        <begin position="79"/>
        <end position="98"/>
    </location>
</feature>
<keyword evidence="3" id="KW-1185">Reference proteome</keyword>
<accession>D7C9H5</accession>
<reference evidence="2 3" key="1">
    <citation type="journal article" date="2010" name="J. Bacteriol.">
        <title>Genome sequence of the milbemycin-producing bacterium Streptomyces bingchenggensis.</title>
        <authorList>
            <person name="Wang X.J."/>
            <person name="Yan Y.J."/>
            <person name="Zhang B."/>
            <person name="An J."/>
            <person name="Wang J.J."/>
            <person name="Tian J."/>
            <person name="Jiang L."/>
            <person name="Chen Y.H."/>
            <person name="Huang S.X."/>
            <person name="Yin M."/>
            <person name="Zhang J."/>
            <person name="Gao A.L."/>
            <person name="Liu C.X."/>
            <person name="Zhu Z.X."/>
            <person name="Xiang W.S."/>
        </authorList>
    </citation>
    <scope>NUCLEOTIDE SEQUENCE [LARGE SCALE GENOMIC DNA]</scope>
    <source>
        <strain evidence="2 3">BCW-1</strain>
    </source>
</reference>
<evidence type="ECO:0000313" key="2">
    <source>
        <dbReference type="EMBL" id="ADI12687.1"/>
    </source>
</evidence>
<dbReference type="PATRIC" id="fig|749414.3.peg.9855"/>
<dbReference type="AlphaFoldDB" id="D7C9H5"/>